<gene>
    <name evidence="1" type="ORF">TREES_T100014859</name>
</gene>
<keyword evidence="2" id="KW-1185">Reference proteome</keyword>
<evidence type="ECO:0000313" key="1">
    <source>
        <dbReference type="EMBL" id="ELW66000.1"/>
    </source>
</evidence>
<name>L9KSX7_TUPCH</name>
<dbReference type="InParanoid" id="L9KSX7"/>
<dbReference type="EMBL" id="KB320663">
    <property type="protein sequence ID" value="ELW66000.1"/>
    <property type="molecule type" value="Genomic_DNA"/>
</dbReference>
<protein>
    <submittedName>
        <fullName evidence="1">Uncharacterized protein</fullName>
    </submittedName>
</protein>
<accession>L9KSX7</accession>
<proteinExistence type="predicted"/>
<dbReference type="Proteomes" id="UP000011518">
    <property type="component" value="Unassembled WGS sequence"/>
</dbReference>
<organism evidence="1 2">
    <name type="scientific">Tupaia chinensis</name>
    <name type="common">Chinese tree shrew</name>
    <name type="synonym">Tupaia belangeri chinensis</name>
    <dbReference type="NCBI Taxonomy" id="246437"/>
    <lineage>
        <taxon>Eukaryota</taxon>
        <taxon>Metazoa</taxon>
        <taxon>Chordata</taxon>
        <taxon>Craniata</taxon>
        <taxon>Vertebrata</taxon>
        <taxon>Euteleostomi</taxon>
        <taxon>Mammalia</taxon>
        <taxon>Eutheria</taxon>
        <taxon>Euarchontoglires</taxon>
        <taxon>Scandentia</taxon>
        <taxon>Tupaiidae</taxon>
        <taxon>Tupaia</taxon>
    </lineage>
</organism>
<reference evidence="2" key="2">
    <citation type="journal article" date="2013" name="Nat. Commun.">
        <title>Genome of the Chinese tree shrew.</title>
        <authorList>
            <person name="Fan Y."/>
            <person name="Huang Z.Y."/>
            <person name="Cao C.C."/>
            <person name="Chen C.S."/>
            <person name="Chen Y.X."/>
            <person name="Fan D.D."/>
            <person name="He J."/>
            <person name="Hou H.L."/>
            <person name="Hu L."/>
            <person name="Hu X.T."/>
            <person name="Jiang X.T."/>
            <person name="Lai R."/>
            <person name="Lang Y.S."/>
            <person name="Liang B."/>
            <person name="Liao S.G."/>
            <person name="Mu D."/>
            <person name="Ma Y.Y."/>
            <person name="Niu Y.Y."/>
            <person name="Sun X.Q."/>
            <person name="Xia J.Q."/>
            <person name="Xiao J."/>
            <person name="Xiong Z.Q."/>
            <person name="Xu L."/>
            <person name="Yang L."/>
            <person name="Zhang Y."/>
            <person name="Zhao W."/>
            <person name="Zhao X.D."/>
            <person name="Zheng Y.T."/>
            <person name="Zhou J.M."/>
            <person name="Zhu Y.B."/>
            <person name="Zhang G.J."/>
            <person name="Wang J."/>
            <person name="Yao Y.G."/>
        </authorList>
    </citation>
    <scope>NUCLEOTIDE SEQUENCE [LARGE SCALE GENOMIC DNA]</scope>
</reference>
<sequence>MHPYVTSLNWGQDRSWDQAAGRGFGTVQPGRGEAVAIRPCVTGRAETGCWTPASMGLQKLSKFYTLGECGGIDLALLGCHMPCVAVASST</sequence>
<reference evidence="2" key="1">
    <citation type="submission" date="2012-07" db="EMBL/GenBank/DDBJ databases">
        <title>Genome of the Chinese tree shrew, a rising model animal genetically related to primates.</title>
        <authorList>
            <person name="Zhang G."/>
            <person name="Fan Y."/>
            <person name="Yao Y."/>
            <person name="Huang Z."/>
        </authorList>
    </citation>
    <scope>NUCLEOTIDE SEQUENCE [LARGE SCALE GENOMIC DNA]</scope>
</reference>
<dbReference type="AlphaFoldDB" id="L9KSX7"/>
<evidence type="ECO:0000313" key="2">
    <source>
        <dbReference type="Proteomes" id="UP000011518"/>
    </source>
</evidence>